<sequence length="133" mass="16192">MQQFLEEDSSQLNQKNENSIQQLLNPYLFQLIKEEEIQVKKNVYLDYLYFSPVTGKPKNEIVKIYLTNKLSNQSLKTLIQSNQKFMNQRTFKLQGYFKRIKNLKQYRKIRQEWSKNYIFGAKIKRQQEQETKQ</sequence>
<dbReference type="Proteomes" id="UP000000600">
    <property type="component" value="Unassembled WGS sequence"/>
</dbReference>
<evidence type="ECO:0000313" key="2">
    <source>
        <dbReference type="Proteomes" id="UP000000600"/>
    </source>
</evidence>
<dbReference type="KEGG" id="ptm:GSPATT00001749001"/>
<dbReference type="InParanoid" id="A0D6P1"/>
<protein>
    <submittedName>
        <fullName evidence="1">Uncharacterized protein</fullName>
    </submittedName>
</protein>
<organism evidence="1 2">
    <name type="scientific">Paramecium tetraurelia</name>
    <dbReference type="NCBI Taxonomy" id="5888"/>
    <lineage>
        <taxon>Eukaryota</taxon>
        <taxon>Sar</taxon>
        <taxon>Alveolata</taxon>
        <taxon>Ciliophora</taxon>
        <taxon>Intramacronucleata</taxon>
        <taxon>Oligohymenophorea</taxon>
        <taxon>Peniculida</taxon>
        <taxon>Parameciidae</taxon>
        <taxon>Paramecium</taxon>
    </lineage>
</organism>
<dbReference type="EMBL" id="CT868318">
    <property type="protein sequence ID" value="CAK78708.1"/>
    <property type="molecule type" value="Genomic_DNA"/>
</dbReference>
<dbReference type="RefSeq" id="XP_001446105.1">
    <property type="nucleotide sequence ID" value="XM_001446068.1"/>
</dbReference>
<keyword evidence="2" id="KW-1185">Reference proteome</keyword>
<gene>
    <name evidence="1" type="ORF">GSPATT00001749001</name>
</gene>
<evidence type="ECO:0000313" key="1">
    <source>
        <dbReference type="EMBL" id="CAK78708.1"/>
    </source>
</evidence>
<dbReference type="GeneID" id="5031890"/>
<proteinExistence type="predicted"/>
<dbReference type="HOGENOM" id="CLU_1910719_0_0_1"/>
<reference evidence="1 2" key="1">
    <citation type="journal article" date="2006" name="Nature">
        <title>Global trends of whole-genome duplications revealed by the ciliate Paramecium tetraurelia.</title>
        <authorList>
            <consortium name="Genoscope"/>
            <person name="Aury J.-M."/>
            <person name="Jaillon O."/>
            <person name="Duret L."/>
            <person name="Noel B."/>
            <person name="Jubin C."/>
            <person name="Porcel B.M."/>
            <person name="Segurens B."/>
            <person name="Daubin V."/>
            <person name="Anthouard V."/>
            <person name="Aiach N."/>
            <person name="Arnaiz O."/>
            <person name="Billaut A."/>
            <person name="Beisson J."/>
            <person name="Blanc I."/>
            <person name="Bouhouche K."/>
            <person name="Camara F."/>
            <person name="Duharcourt S."/>
            <person name="Guigo R."/>
            <person name="Gogendeau D."/>
            <person name="Katinka M."/>
            <person name="Keller A.-M."/>
            <person name="Kissmehl R."/>
            <person name="Klotz C."/>
            <person name="Koll F."/>
            <person name="Le Moue A."/>
            <person name="Lepere C."/>
            <person name="Malinsky S."/>
            <person name="Nowacki M."/>
            <person name="Nowak J.K."/>
            <person name="Plattner H."/>
            <person name="Poulain J."/>
            <person name="Ruiz F."/>
            <person name="Serrano V."/>
            <person name="Zagulski M."/>
            <person name="Dessen P."/>
            <person name="Betermier M."/>
            <person name="Weissenbach J."/>
            <person name="Scarpelli C."/>
            <person name="Schachter V."/>
            <person name="Sperling L."/>
            <person name="Meyer E."/>
            <person name="Cohen J."/>
            <person name="Wincker P."/>
        </authorList>
    </citation>
    <scope>NUCLEOTIDE SEQUENCE [LARGE SCALE GENOMIC DNA]</scope>
    <source>
        <strain evidence="1 2">Stock d4-2</strain>
    </source>
</reference>
<accession>A0D6P1</accession>
<dbReference type="AlphaFoldDB" id="A0D6P1"/>
<name>A0D6P1_PARTE</name>